<evidence type="ECO:0000313" key="8">
    <source>
        <dbReference type="EMBL" id="EXB80275.1"/>
    </source>
</evidence>
<gene>
    <name evidence="8" type="ORF">L484_025131</name>
</gene>
<dbReference type="AlphaFoldDB" id="W9RZK4"/>
<accession>W9RZK4</accession>
<keyword evidence="3" id="KW-0067">ATP-binding</keyword>
<reference evidence="9" key="1">
    <citation type="submission" date="2013-01" db="EMBL/GenBank/DDBJ databases">
        <title>Draft Genome Sequence of a Mulberry Tree, Morus notabilis C.K. Schneid.</title>
        <authorList>
            <person name="He N."/>
            <person name="Zhao S."/>
        </authorList>
    </citation>
    <scope>NUCLEOTIDE SEQUENCE</scope>
</reference>
<dbReference type="PANTHER" id="PTHR37739">
    <property type="entry name" value="KINESIN-LIKE PROTEIN KIN-12D"/>
    <property type="match status" value="1"/>
</dbReference>
<dbReference type="Proteomes" id="UP000030645">
    <property type="component" value="Unassembled WGS sequence"/>
</dbReference>
<proteinExistence type="predicted"/>
<evidence type="ECO:0000256" key="3">
    <source>
        <dbReference type="ARBA" id="ARBA00022840"/>
    </source>
</evidence>
<keyword evidence="9" id="KW-1185">Reference proteome</keyword>
<keyword evidence="2" id="KW-0547">Nucleotide-binding</keyword>
<feature type="compositionally biased region" description="Polar residues" evidence="7">
    <location>
        <begin position="620"/>
        <end position="632"/>
    </location>
</feature>
<evidence type="ECO:0000256" key="2">
    <source>
        <dbReference type="ARBA" id="ARBA00022741"/>
    </source>
</evidence>
<evidence type="ECO:0000256" key="5">
    <source>
        <dbReference type="ARBA" id="ARBA00023175"/>
    </source>
</evidence>
<evidence type="ECO:0000256" key="4">
    <source>
        <dbReference type="ARBA" id="ARBA00023054"/>
    </source>
</evidence>
<dbReference type="GO" id="GO:0005524">
    <property type="term" value="F:ATP binding"/>
    <property type="evidence" value="ECO:0007669"/>
    <property type="project" value="UniProtKB-KW"/>
</dbReference>
<dbReference type="InterPro" id="IPR044986">
    <property type="entry name" value="KIF15/KIN-12"/>
</dbReference>
<evidence type="ECO:0000256" key="6">
    <source>
        <dbReference type="SAM" id="Coils"/>
    </source>
</evidence>
<keyword evidence="4 6" id="KW-0175">Coiled coil</keyword>
<sequence>MADLKRSIPSSELALEANAGSHTNEKVVDDENIDHVGTFLTKFEEANATIKEADFMLNALVKANENARQLTGMWKHTGEELMIERANFIEEVEHLKSSISVKETENQLLQDQAHCSLVEIANSISSLEGCYTQLKSDEETLKAIYSDVLSMGMEMLQFVSNSRSCLEDMCSKILENDIVFFVLHQCYLGELIEKIPSLHAETGFPLLSHVNKLQHIWSNDGNKIASTSGKSVDEGVQNEVAHIVEVVDTSLSNDDLLYENLALKKELKRKEILLEGLLFDFSLLQESTSNTKDIKDETDKLVRSFGQVRHELELKTRQLDAILVQHKKLECRLTDTEEALFISNSNLAHANETIETFSEQNSELKMLLKDLYLNKSEVEEQLEEQKEVVKSLEEEILQLSSSIEKQFLSLFEDVEDNLTKVTSERDQLKEEVQSLNDKLEMAYALVDEKEAITVEARQESEASKIYAEQKEEEVKILESSIEELESTINVLEKKVYEMDDEVERHRLIRDSLELELKALRQRLSTVENLTENVDSESTDVEQSQNHISRQLHNKELELHQAHTQIKLLEEERAVQDREIQQYKDYVTELMVHAEAQASQYQQKYKTLEAMVHEVKIESENATNSTSAVPTSHNTEKSSVRARGSSSPFRCISSVQQMNSEKDQELSAARLRVEELEALAASRQKENLVDQYQVKKLVEDAQQQTEDLLEKEQEISNLWKQINDLNEERESFVLEINKREGDLFAAQISVEQLEERDRMLSAQNEMLKMDKTNLNKKVAELDDMVKKLLGTKSTQGRTHVTPISKIQQLKLGDNDFAKRLEQSEMLLSRANGALAQYYKSSRDKTIGHGLGASYRLVVCPTHRK</sequence>
<dbReference type="STRING" id="981085.W9RZK4"/>
<evidence type="ECO:0000256" key="1">
    <source>
        <dbReference type="ARBA" id="ARBA00022701"/>
    </source>
</evidence>
<protein>
    <submittedName>
        <fullName evidence="8">Uncharacterized protein</fullName>
    </submittedName>
</protein>
<feature type="coiled-coil region" evidence="6">
    <location>
        <begin position="658"/>
        <end position="783"/>
    </location>
</feature>
<evidence type="ECO:0000256" key="7">
    <source>
        <dbReference type="SAM" id="MobiDB-lite"/>
    </source>
</evidence>
<feature type="region of interest" description="Disordered" evidence="7">
    <location>
        <begin position="620"/>
        <end position="645"/>
    </location>
</feature>
<dbReference type="PANTHER" id="PTHR37739:SF18">
    <property type="entry name" value="KINESIN-LIKE PROTEIN KIN-12C"/>
    <property type="match status" value="1"/>
</dbReference>
<organism evidence="8 9">
    <name type="scientific">Morus notabilis</name>
    <dbReference type="NCBI Taxonomy" id="981085"/>
    <lineage>
        <taxon>Eukaryota</taxon>
        <taxon>Viridiplantae</taxon>
        <taxon>Streptophyta</taxon>
        <taxon>Embryophyta</taxon>
        <taxon>Tracheophyta</taxon>
        <taxon>Spermatophyta</taxon>
        <taxon>Magnoliopsida</taxon>
        <taxon>eudicotyledons</taxon>
        <taxon>Gunneridae</taxon>
        <taxon>Pentapetalae</taxon>
        <taxon>rosids</taxon>
        <taxon>fabids</taxon>
        <taxon>Rosales</taxon>
        <taxon>Moraceae</taxon>
        <taxon>Moreae</taxon>
        <taxon>Morus</taxon>
    </lineage>
</organism>
<dbReference type="EMBL" id="KE344806">
    <property type="protein sequence ID" value="EXB80275.1"/>
    <property type="molecule type" value="Genomic_DNA"/>
</dbReference>
<keyword evidence="1" id="KW-0493">Microtubule</keyword>
<dbReference type="eggNOG" id="ENOG502QR1R">
    <property type="taxonomic scope" value="Eukaryota"/>
</dbReference>
<keyword evidence="5" id="KW-0505">Motor protein</keyword>
<name>W9RZK4_9ROSA</name>
<evidence type="ECO:0000313" key="9">
    <source>
        <dbReference type="Proteomes" id="UP000030645"/>
    </source>
</evidence>
<feature type="coiled-coil region" evidence="6">
    <location>
        <begin position="361"/>
        <end position="617"/>
    </location>
</feature>
<dbReference type="GO" id="GO:0005874">
    <property type="term" value="C:microtubule"/>
    <property type="evidence" value="ECO:0007669"/>
    <property type="project" value="UniProtKB-KW"/>
</dbReference>